<keyword evidence="5" id="KW-1185">Reference proteome</keyword>
<dbReference type="Pfam" id="PF16661">
    <property type="entry name" value="Lactamase_B_6"/>
    <property type="match status" value="1"/>
</dbReference>
<proteinExistence type="predicted"/>
<feature type="domain" description="Metallo-beta-lactamase" evidence="2">
    <location>
        <begin position="13"/>
        <end position="257"/>
    </location>
</feature>
<evidence type="ECO:0000259" key="2">
    <source>
        <dbReference type="SMART" id="SM00849"/>
    </source>
</evidence>
<dbReference type="SMART" id="SM00849">
    <property type="entry name" value="Lactamase_B"/>
    <property type="match status" value="1"/>
</dbReference>
<accession>A0A315ZGE0</accession>
<evidence type="ECO:0000259" key="3">
    <source>
        <dbReference type="SMART" id="SM01027"/>
    </source>
</evidence>
<dbReference type="Pfam" id="PF07521">
    <property type="entry name" value="RMMBL"/>
    <property type="match status" value="1"/>
</dbReference>
<keyword evidence="1" id="KW-0378">Hydrolase</keyword>
<dbReference type="AlphaFoldDB" id="A0A315ZGE0"/>
<dbReference type="Pfam" id="PF10996">
    <property type="entry name" value="Beta-Casp"/>
    <property type="match status" value="1"/>
</dbReference>
<dbReference type="OrthoDB" id="9803916at2"/>
<feature type="domain" description="Beta-Casp" evidence="3">
    <location>
        <begin position="262"/>
        <end position="387"/>
    </location>
</feature>
<sequence>MKLTFWGAAKQVTGSAFLLELEDDYRVLIDCGLDMGNMKEDMPLYAGSSFPFDPSMVNLVLLTHAHLDHSGKIPLLYNEGFEGQVLCTSPTLALAEILLLDSANINMKKKKAYQKEKSRGGNLKRFTFNPDDLYSPKDVKNAIDRFVPIQFKRRFNVKEGLDITFIPTGHLLGAANIYLHITENGEEKTILFSGDIGRKNYPLLQDPEEAPQADYLVCETTYGNRYHSSISDSSVELIRVIKETCVDKTGRLIIPAFSIGRTQAVLYTLHQLYANNELPPIKIFADSPLALKSNNIYENYSHFLNVEAQEFKKEFGSLFDFDHMHYVHDTKDSKAISNYNEPCIIISSSGMIEGGRIQHHIRANIENPYSTIMMVGFSAEGTLGAKLLNKEESLKFDGREVPVLAKIEHTDSFSGHGDLNDLLYFVEQQDQQKLKQVFLVHGEEESMNDFKGSLEEKGYGNIMIPTKGDTVTL</sequence>
<dbReference type="InterPro" id="IPR001279">
    <property type="entry name" value="Metallo-B-lactamas"/>
</dbReference>
<organism evidence="4 5">
    <name type="scientific">Sediminitomix flava</name>
    <dbReference type="NCBI Taxonomy" id="379075"/>
    <lineage>
        <taxon>Bacteria</taxon>
        <taxon>Pseudomonadati</taxon>
        <taxon>Bacteroidota</taxon>
        <taxon>Cytophagia</taxon>
        <taxon>Cytophagales</taxon>
        <taxon>Flammeovirgaceae</taxon>
        <taxon>Sediminitomix</taxon>
    </lineage>
</organism>
<dbReference type="GO" id="GO:0016787">
    <property type="term" value="F:hydrolase activity"/>
    <property type="evidence" value="ECO:0007669"/>
    <property type="project" value="UniProtKB-KW"/>
</dbReference>
<reference evidence="4 5" key="1">
    <citation type="submission" date="2018-03" db="EMBL/GenBank/DDBJ databases">
        <title>Genomic Encyclopedia of Archaeal and Bacterial Type Strains, Phase II (KMG-II): from individual species to whole genera.</title>
        <authorList>
            <person name="Goeker M."/>
        </authorList>
    </citation>
    <scope>NUCLEOTIDE SEQUENCE [LARGE SCALE GENOMIC DNA]</scope>
    <source>
        <strain evidence="4 5">DSM 28229</strain>
    </source>
</reference>
<protein>
    <submittedName>
        <fullName evidence="4">Metallo-beta-lactamase family protein</fullName>
    </submittedName>
</protein>
<dbReference type="Gene3D" id="3.40.50.10890">
    <property type="match status" value="1"/>
</dbReference>
<dbReference type="EMBL" id="QGDO01000001">
    <property type="protein sequence ID" value="PWJ43928.1"/>
    <property type="molecule type" value="Genomic_DNA"/>
</dbReference>
<dbReference type="CDD" id="cd16295">
    <property type="entry name" value="TTHA0252-CPSF-like_MBL-fold"/>
    <property type="match status" value="1"/>
</dbReference>
<dbReference type="SMART" id="SM01027">
    <property type="entry name" value="Beta-Casp"/>
    <property type="match status" value="1"/>
</dbReference>
<dbReference type="Proteomes" id="UP000245535">
    <property type="component" value="Unassembled WGS sequence"/>
</dbReference>
<dbReference type="InterPro" id="IPR011108">
    <property type="entry name" value="RMMBL"/>
</dbReference>
<dbReference type="GO" id="GO:0004521">
    <property type="term" value="F:RNA endonuclease activity"/>
    <property type="evidence" value="ECO:0007669"/>
    <property type="project" value="TreeGrafter"/>
</dbReference>
<dbReference type="PANTHER" id="PTHR11203:SF37">
    <property type="entry name" value="INTEGRATOR COMPLEX SUBUNIT 11"/>
    <property type="match status" value="1"/>
</dbReference>
<dbReference type="RefSeq" id="WP_109616556.1">
    <property type="nucleotide sequence ID" value="NZ_QGDO01000001.1"/>
</dbReference>
<evidence type="ECO:0000256" key="1">
    <source>
        <dbReference type="ARBA" id="ARBA00022801"/>
    </source>
</evidence>
<dbReference type="InterPro" id="IPR022712">
    <property type="entry name" value="Beta_Casp"/>
</dbReference>
<evidence type="ECO:0000313" key="5">
    <source>
        <dbReference type="Proteomes" id="UP000245535"/>
    </source>
</evidence>
<gene>
    <name evidence="4" type="ORF">BC781_101278</name>
</gene>
<dbReference type="Gene3D" id="3.60.15.10">
    <property type="entry name" value="Ribonuclease Z/Hydroxyacylglutathione hydrolase-like"/>
    <property type="match status" value="1"/>
</dbReference>
<evidence type="ECO:0000313" key="4">
    <source>
        <dbReference type="EMBL" id="PWJ43928.1"/>
    </source>
</evidence>
<dbReference type="InterPro" id="IPR050698">
    <property type="entry name" value="MBL"/>
</dbReference>
<dbReference type="PANTHER" id="PTHR11203">
    <property type="entry name" value="CLEAVAGE AND POLYADENYLATION SPECIFICITY FACTOR FAMILY MEMBER"/>
    <property type="match status" value="1"/>
</dbReference>
<dbReference type="InterPro" id="IPR036866">
    <property type="entry name" value="RibonucZ/Hydroxyglut_hydro"/>
</dbReference>
<name>A0A315ZGE0_SEDFL</name>
<comment type="caution">
    <text evidence="4">The sequence shown here is derived from an EMBL/GenBank/DDBJ whole genome shotgun (WGS) entry which is preliminary data.</text>
</comment>
<dbReference type="SUPFAM" id="SSF56281">
    <property type="entry name" value="Metallo-hydrolase/oxidoreductase"/>
    <property type="match status" value="1"/>
</dbReference>